<dbReference type="VEuPathDB" id="PlasmoDB:AK88_04567"/>
<dbReference type="RefSeq" id="XP_012337600.1">
    <property type="nucleotide sequence ID" value="XM_012482177.1"/>
</dbReference>
<dbReference type="Proteomes" id="UP000054561">
    <property type="component" value="Unassembled WGS sequence"/>
</dbReference>
<dbReference type="AlphaFoldDB" id="A0A0D9QFP7"/>
<gene>
    <name evidence="1" type="ORF">AK88_04567</name>
</gene>
<sequence length="152" mass="18241">MLIQYRNRKILNAQEFCPNIFPRKLEQMQKSIKKTNTNNMIAEGLQRTNYNTTGMSKYHVLISRVYRKHMKFQQKIPSKNTPLASIKKKLAKEDNITYSYVVRDYDVKFISIYHSSYVKLENEVHHYVMDLIVDNTFHEYVFSNFLNKIQYS</sequence>
<protein>
    <submittedName>
        <fullName evidence="1">Uncharacterized protein</fullName>
    </submittedName>
</protein>
<name>A0A0D9QFP7_PLAFR</name>
<evidence type="ECO:0000313" key="1">
    <source>
        <dbReference type="EMBL" id="KJP85808.1"/>
    </source>
</evidence>
<reference evidence="1 2" key="1">
    <citation type="submission" date="2014-03" db="EMBL/GenBank/DDBJ databases">
        <title>The Genome Sequence of Plasmodium fragile nilgiri.</title>
        <authorList>
            <consortium name="The Broad Institute Genomics Platform"/>
            <consortium name="The Broad Institute Genome Sequencing Center for Infectious Disease"/>
            <person name="Neafsey D."/>
            <person name="Duraisingh M."/>
            <person name="Young S.K."/>
            <person name="Zeng Q."/>
            <person name="Gargeya S."/>
            <person name="Abouelleil A."/>
            <person name="Alvarado L."/>
            <person name="Chapman S.B."/>
            <person name="Gainer-Dewar J."/>
            <person name="Goldberg J."/>
            <person name="Griggs A."/>
            <person name="Gujja S."/>
            <person name="Hansen M."/>
            <person name="Howarth C."/>
            <person name="Imamovic A."/>
            <person name="Larimer J."/>
            <person name="Pearson M."/>
            <person name="Poon T.W."/>
            <person name="Priest M."/>
            <person name="Roberts A."/>
            <person name="Saif S."/>
            <person name="Shea T."/>
            <person name="Sykes S."/>
            <person name="Wortman J."/>
            <person name="Nusbaum C."/>
            <person name="Birren B."/>
        </authorList>
    </citation>
    <scope>NUCLEOTIDE SEQUENCE [LARGE SCALE GENOMIC DNA]</scope>
    <source>
        <strain evidence="2">nilgiri</strain>
    </source>
</reference>
<evidence type="ECO:0000313" key="2">
    <source>
        <dbReference type="Proteomes" id="UP000054561"/>
    </source>
</evidence>
<keyword evidence="2" id="KW-1185">Reference proteome</keyword>
<dbReference type="EMBL" id="KQ001711">
    <property type="protein sequence ID" value="KJP85808.1"/>
    <property type="molecule type" value="Genomic_DNA"/>
</dbReference>
<organism evidence="1 2">
    <name type="scientific">Plasmodium fragile</name>
    <dbReference type="NCBI Taxonomy" id="5857"/>
    <lineage>
        <taxon>Eukaryota</taxon>
        <taxon>Sar</taxon>
        <taxon>Alveolata</taxon>
        <taxon>Apicomplexa</taxon>
        <taxon>Aconoidasida</taxon>
        <taxon>Haemosporida</taxon>
        <taxon>Plasmodiidae</taxon>
        <taxon>Plasmodium</taxon>
        <taxon>Plasmodium (Plasmodium)</taxon>
    </lineage>
</organism>
<proteinExistence type="predicted"/>
<dbReference type="GeneID" id="24269881"/>
<accession>A0A0D9QFP7</accession>